<keyword evidence="2" id="KW-1133">Transmembrane helix</keyword>
<evidence type="ECO:0000313" key="4">
    <source>
        <dbReference type="Proteomes" id="UP001556367"/>
    </source>
</evidence>
<evidence type="ECO:0000313" key="3">
    <source>
        <dbReference type="EMBL" id="KAL0954355.1"/>
    </source>
</evidence>
<feature type="region of interest" description="Disordered" evidence="1">
    <location>
        <begin position="1"/>
        <end position="100"/>
    </location>
</feature>
<organism evidence="3 4">
    <name type="scientific">Hohenbuehelia grisea</name>
    <dbReference type="NCBI Taxonomy" id="104357"/>
    <lineage>
        <taxon>Eukaryota</taxon>
        <taxon>Fungi</taxon>
        <taxon>Dikarya</taxon>
        <taxon>Basidiomycota</taxon>
        <taxon>Agaricomycotina</taxon>
        <taxon>Agaricomycetes</taxon>
        <taxon>Agaricomycetidae</taxon>
        <taxon>Agaricales</taxon>
        <taxon>Pleurotineae</taxon>
        <taxon>Pleurotaceae</taxon>
        <taxon>Hohenbuehelia</taxon>
    </lineage>
</organism>
<dbReference type="Proteomes" id="UP001556367">
    <property type="component" value="Unassembled WGS sequence"/>
</dbReference>
<keyword evidence="4" id="KW-1185">Reference proteome</keyword>
<evidence type="ECO:0000256" key="1">
    <source>
        <dbReference type="SAM" id="MobiDB-lite"/>
    </source>
</evidence>
<keyword evidence="2" id="KW-0812">Transmembrane</keyword>
<feature type="transmembrane region" description="Helical" evidence="2">
    <location>
        <begin position="133"/>
        <end position="153"/>
    </location>
</feature>
<feature type="compositionally biased region" description="Low complexity" evidence="1">
    <location>
        <begin position="31"/>
        <end position="42"/>
    </location>
</feature>
<accession>A0ABR3JGT0</accession>
<proteinExistence type="predicted"/>
<evidence type="ECO:0000256" key="2">
    <source>
        <dbReference type="SAM" id="Phobius"/>
    </source>
</evidence>
<name>A0ABR3JGT0_9AGAR</name>
<feature type="compositionally biased region" description="Polar residues" evidence="1">
    <location>
        <begin position="75"/>
        <end position="87"/>
    </location>
</feature>
<protein>
    <submittedName>
        <fullName evidence="3">Uncharacterized protein</fullName>
    </submittedName>
</protein>
<comment type="caution">
    <text evidence="3">The sequence shown here is derived from an EMBL/GenBank/DDBJ whole genome shotgun (WGS) entry which is preliminary data.</text>
</comment>
<dbReference type="EMBL" id="JASNQZ010000007">
    <property type="protein sequence ID" value="KAL0954355.1"/>
    <property type="molecule type" value="Genomic_DNA"/>
</dbReference>
<gene>
    <name evidence="3" type="ORF">HGRIS_003349</name>
</gene>
<keyword evidence="2" id="KW-0472">Membrane</keyword>
<sequence length="490" mass="54140">MQSSMKEEAEWEDVSGSHFYPDPSVPDQRIQSSVQSSPAPSSRAGTPRKRKPVYKTTFSVGSPSSPVVRKKKSQASDNTAAGSSTVTARPPRPSRLESLTDGWADGVTDAAIHASKFTGDIILRAVKMLRHPLSILVFLWLLALIMSRVSNMLRSAFSPLCFLPGISSLGVCLPDARQQPIASQIPRRADYPKLVDVQSNAFEKLLDQSTGSSGLSFDIRNAELATRDLVALIRLSKLKSKDLLADSLGGFVDDARKASRSLQKLHAKIGGAVDGISAVNDYALHSIEEAHAKEPAWYSPSALVPWSSRRTTQDVVKKTFKDAMDALSWELRRLILQAEHSQSLLDGLEEHLATLHDIISREDSSITEARAELLANLWTMLGGNRGELRGYESHLMLLKDLGNYRKRALKHVVAALQMLRGLSDDMEELRERVALPELAGPEIPIEVHLKSIQNGLDRLKAGRLKAREVEERAIDRIYIGGREEHQIESR</sequence>
<reference evidence="4" key="1">
    <citation type="submission" date="2024-06" db="EMBL/GenBank/DDBJ databases">
        <title>Multi-omics analyses provide insights into the biosynthesis of the anticancer antibiotic pleurotin in Hohenbuehelia grisea.</title>
        <authorList>
            <person name="Weaver J.A."/>
            <person name="Alberti F."/>
        </authorList>
    </citation>
    <scope>NUCLEOTIDE SEQUENCE [LARGE SCALE GENOMIC DNA]</scope>
    <source>
        <strain evidence="4">T-177</strain>
    </source>
</reference>